<proteinExistence type="predicted"/>
<gene>
    <name evidence="1" type="ORF">CCU01_028685</name>
</gene>
<organism evidence="1 2">
    <name type="scientific">Escherichia coli O145:NM</name>
    <dbReference type="NCBI Taxonomy" id="991919"/>
    <lineage>
        <taxon>Bacteria</taxon>
        <taxon>Pseudomonadati</taxon>
        <taxon>Pseudomonadota</taxon>
        <taxon>Gammaproteobacteria</taxon>
        <taxon>Enterobacterales</taxon>
        <taxon>Enterobacteriaceae</taxon>
        <taxon>Escherichia</taxon>
    </lineage>
</organism>
<reference evidence="1 2" key="1">
    <citation type="submission" date="2018-08" db="EMBL/GenBank/DDBJ databases">
        <title>Food and Water Consortium WGS.</title>
        <authorList>
            <person name="Tyson S."/>
            <person name="Peterson C.-L."/>
            <person name="Olson A."/>
            <person name="Tyler S."/>
            <person name="Cabral J."/>
            <person name="Lynch T."/>
            <person name="Knox N."/>
            <person name="Van Domselaar G."/>
            <person name="Graham M."/>
        </authorList>
    </citation>
    <scope>NUCLEOTIDE SEQUENCE [LARGE SCALE GENOMIC DNA]</scope>
    <source>
        <strain evidence="1 2">FWSEC0002</strain>
    </source>
</reference>
<protein>
    <submittedName>
        <fullName evidence="1">Uncharacterized protein</fullName>
    </submittedName>
</protein>
<name>A0A4P8CB17_ECOLX</name>
<dbReference type="EMBL" id="CP031919">
    <property type="protein sequence ID" value="QCH96369.1"/>
    <property type="molecule type" value="Genomic_DNA"/>
</dbReference>
<dbReference type="Proteomes" id="UP000310529">
    <property type="component" value="Chromosome"/>
</dbReference>
<evidence type="ECO:0000313" key="1">
    <source>
        <dbReference type="EMBL" id="QCH96369.1"/>
    </source>
</evidence>
<evidence type="ECO:0000313" key="2">
    <source>
        <dbReference type="Proteomes" id="UP000310529"/>
    </source>
</evidence>
<sequence>METCEFMQLKNCIICFIGHILCDTMKKQPNGGQISILFQHHCAQQCAPAKP</sequence>
<dbReference type="AlphaFoldDB" id="A0A4P8CB17"/>
<accession>A0A4P8CB17</accession>